<reference evidence="3 4" key="1">
    <citation type="submission" date="2022-10" db="EMBL/GenBank/DDBJ databases">
        <title>Comparative genomics and taxonomic characterization of three novel marine species of genus Reichenbachiella exhibiting antioxidant and polysaccharide degradation activities.</title>
        <authorList>
            <person name="Muhammad N."/>
            <person name="Lee Y.-J."/>
            <person name="Ko J."/>
            <person name="Kim S.-G."/>
        </authorList>
    </citation>
    <scope>NUCLEOTIDE SEQUENCE [LARGE SCALE GENOMIC DNA]</scope>
    <source>
        <strain evidence="3 4">ABR2-5</strain>
    </source>
</reference>
<keyword evidence="2" id="KW-1133">Transmembrane helix</keyword>
<comment type="caution">
    <text evidence="3">The sequence shown here is derived from an EMBL/GenBank/DDBJ whole genome shotgun (WGS) entry which is preliminary data.</text>
</comment>
<dbReference type="EMBL" id="JAOYOD010000001">
    <property type="protein sequence ID" value="MCV9389088.1"/>
    <property type="molecule type" value="Genomic_DNA"/>
</dbReference>
<feature type="transmembrane region" description="Helical" evidence="2">
    <location>
        <begin position="218"/>
        <end position="236"/>
    </location>
</feature>
<proteinExistence type="predicted"/>
<feature type="transmembrane region" description="Helical" evidence="2">
    <location>
        <begin position="329"/>
        <end position="352"/>
    </location>
</feature>
<gene>
    <name evidence="3" type="ORF">N7U62_20615</name>
</gene>
<dbReference type="Proteomes" id="UP001300692">
    <property type="component" value="Unassembled WGS sequence"/>
</dbReference>
<keyword evidence="2" id="KW-0812">Transmembrane</keyword>
<feature type="transmembrane region" description="Helical" evidence="2">
    <location>
        <begin position="274"/>
        <end position="297"/>
    </location>
</feature>
<evidence type="ECO:0000313" key="4">
    <source>
        <dbReference type="Proteomes" id="UP001300692"/>
    </source>
</evidence>
<feature type="transmembrane region" description="Helical" evidence="2">
    <location>
        <begin position="242"/>
        <end position="262"/>
    </location>
</feature>
<evidence type="ECO:0000313" key="3">
    <source>
        <dbReference type="EMBL" id="MCV9389088.1"/>
    </source>
</evidence>
<accession>A0ABT3CZG3</accession>
<name>A0ABT3CZG3_9BACT</name>
<evidence type="ECO:0000256" key="1">
    <source>
        <dbReference type="SAM" id="MobiDB-lite"/>
    </source>
</evidence>
<feature type="compositionally biased region" description="Polar residues" evidence="1">
    <location>
        <begin position="1"/>
        <end position="14"/>
    </location>
</feature>
<keyword evidence="4" id="KW-1185">Reference proteome</keyword>
<keyword evidence="2" id="KW-0472">Membrane</keyword>
<protein>
    <submittedName>
        <fullName evidence="3">Uncharacterized protein</fullName>
    </submittedName>
</protein>
<sequence length="417" mass="47976">MNKANPFSSKMSQKSSDDLRQIIESNAHVPEAISAAKLELQSRESNGVLDREEEEKTRPLECEARYQDFVRDLDSNVHFGWTPRHEESINLNVPEGSFGAIVEEVANRLCWDLIQLDQNFALVKRRLDDSWTEDIMVESKGNGLWKIKSSTIGSQMLDMGRNSKRAKLFAHVIEEVIQEKGEEGLKQLTEQHNRRVNMDDYVVPDSLPNPPEYSHPNAMLLFGYSIMTILLFSAIFGLITQFLYIIMLFESLVALGVAYVLYDGMKRSNYFDHNQATMILVTIGIVIGSQYVQYLWILNKYNILDASFFDFIIARIDHGFHFRKINTGWVGWLVVYALQLLIIYFFGYFYLIKLILKYVSERVPVEVKEFAHYQVIKGKSEVGLEKELAKMGWSDPVHIQMVKDAIGAEYDAVEINT</sequence>
<evidence type="ECO:0000256" key="2">
    <source>
        <dbReference type="SAM" id="Phobius"/>
    </source>
</evidence>
<organism evidence="3 4">
    <name type="scientific">Reichenbachiella ulvae</name>
    <dbReference type="NCBI Taxonomy" id="2980104"/>
    <lineage>
        <taxon>Bacteria</taxon>
        <taxon>Pseudomonadati</taxon>
        <taxon>Bacteroidota</taxon>
        <taxon>Cytophagia</taxon>
        <taxon>Cytophagales</taxon>
        <taxon>Reichenbachiellaceae</taxon>
        <taxon>Reichenbachiella</taxon>
    </lineage>
</organism>
<dbReference type="RefSeq" id="WP_264140003.1">
    <property type="nucleotide sequence ID" value="NZ_JAOYOD010000001.1"/>
</dbReference>
<feature type="region of interest" description="Disordered" evidence="1">
    <location>
        <begin position="1"/>
        <end position="23"/>
    </location>
</feature>